<sequence length="104" mass="10502">MKKARASGPFSLPSARGRSAQDDLAVDHAHVGVLADAAEVTLVDHDGAAIVHAHADVVGVAGDVLLDLVAGQCATHRACGSRDVLVAAAATGVVGDFSAQRPWL</sequence>
<organism evidence="2 3">
    <name type="scientific">Rhizopus delemar</name>
    <dbReference type="NCBI Taxonomy" id="936053"/>
    <lineage>
        <taxon>Eukaryota</taxon>
        <taxon>Fungi</taxon>
        <taxon>Fungi incertae sedis</taxon>
        <taxon>Mucoromycota</taxon>
        <taxon>Mucoromycotina</taxon>
        <taxon>Mucoromycetes</taxon>
        <taxon>Mucorales</taxon>
        <taxon>Mucorineae</taxon>
        <taxon>Rhizopodaceae</taxon>
        <taxon>Rhizopus</taxon>
    </lineage>
</organism>
<accession>A0A9P6XTU6</accession>
<name>A0A9P6XTU6_9FUNG</name>
<evidence type="ECO:0000313" key="3">
    <source>
        <dbReference type="Proteomes" id="UP000740926"/>
    </source>
</evidence>
<gene>
    <name evidence="2" type="ORF">G6F50_016217</name>
</gene>
<protein>
    <submittedName>
        <fullName evidence="2">Uncharacterized protein</fullName>
    </submittedName>
</protein>
<feature type="region of interest" description="Disordered" evidence="1">
    <location>
        <begin position="1"/>
        <end position="21"/>
    </location>
</feature>
<keyword evidence="3" id="KW-1185">Reference proteome</keyword>
<reference evidence="2 3" key="1">
    <citation type="journal article" date="2020" name="Microb. Genom.">
        <title>Genetic diversity of clinical and environmental Mucorales isolates obtained from an investigation of mucormycosis cases among solid organ transplant recipients.</title>
        <authorList>
            <person name="Nguyen M.H."/>
            <person name="Kaul D."/>
            <person name="Muto C."/>
            <person name="Cheng S.J."/>
            <person name="Richter R.A."/>
            <person name="Bruno V.M."/>
            <person name="Liu G."/>
            <person name="Beyhan S."/>
            <person name="Sundermann A.J."/>
            <person name="Mounaud S."/>
            <person name="Pasculle A.W."/>
            <person name="Nierman W.C."/>
            <person name="Driscoll E."/>
            <person name="Cumbie R."/>
            <person name="Clancy C.J."/>
            <person name="Dupont C.L."/>
        </authorList>
    </citation>
    <scope>NUCLEOTIDE SEQUENCE [LARGE SCALE GENOMIC DNA]</scope>
    <source>
        <strain evidence="2 3">GL24</strain>
    </source>
</reference>
<proteinExistence type="predicted"/>
<comment type="caution">
    <text evidence="2">The sequence shown here is derived from an EMBL/GenBank/DDBJ whole genome shotgun (WGS) entry which is preliminary data.</text>
</comment>
<dbReference type="AlphaFoldDB" id="A0A9P6XTU6"/>
<evidence type="ECO:0000313" key="2">
    <source>
        <dbReference type="EMBL" id="KAG1532451.1"/>
    </source>
</evidence>
<dbReference type="Proteomes" id="UP000740926">
    <property type="component" value="Unassembled WGS sequence"/>
</dbReference>
<evidence type="ECO:0000256" key="1">
    <source>
        <dbReference type="SAM" id="MobiDB-lite"/>
    </source>
</evidence>
<dbReference type="EMBL" id="JAANIU010009905">
    <property type="protein sequence ID" value="KAG1532451.1"/>
    <property type="molecule type" value="Genomic_DNA"/>
</dbReference>